<protein>
    <submittedName>
        <fullName evidence="2">Uncharacterized protein</fullName>
    </submittedName>
</protein>
<evidence type="ECO:0000313" key="3">
    <source>
        <dbReference type="Proteomes" id="UP000659172"/>
    </source>
</evidence>
<feature type="transmembrane region" description="Helical" evidence="1">
    <location>
        <begin position="7"/>
        <end position="24"/>
    </location>
</feature>
<keyword evidence="1" id="KW-1133">Transmembrane helix</keyword>
<keyword evidence="3" id="KW-1185">Reference proteome</keyword>
<accession>A0ABX2QJ38</accession>
<dbReference type="Proteomes" id="UP000659172">
    <property type="component" value="Unassembled WGS sequence"/>
</dbReference>
<keyword evidence="1" id="KW-0472">Membrane</keyword>
<evidence type="ECO:0000256" key="1">
    <source>
        <dbReference type="SAM" id="Phobius"/>
    </source>
</evidence>
<name>A0ABX2QJ38_9HYPH</name>
<proteinExistence type="predicted"/>
<dbReference type="EMBL" id="JABXYK010000016">
    <property type="protein sequence ID" value="NVP57772.1"/>
    <property type="molecule type" value="Genomic_DNA"/>
</dbReference>
<reference evidence="2 3" key="1">
    <citation type="submission" date="2020-06" db="EMBL/GenBank/DDBJ databases">
        <title>Rhizobium sp.nov. isolated from the tomato plant.</title>
        <authorList>
            <person name="Thin K.K."/>
            <person name="Zhang X."/>
            <person name="He S."/>
        </authorList>
    </citation>
    <scope>NUCLEOTIDE SEQUENCE [LARGE SCALE GENOMIC DNA]</scope>
    <source>
        <strain evidence="2 3">DBTS2</strain>
    </source>
</reference>
<organism evidence="2 3">
    <name type="scientific">Mycoplana rhizolycopersici</name>
    <dbReference type="NCBI Taxonomy" id="2746702"/>
    <lineage>
        <taxon>Bacteria</taxon>
        <taxon>Pseudomonadati</taxon>
        <taxon>Pseudomonadota</taxon>
        <taxon>Alphaproteobacteria</taxon>
        <taxon>Hyphomicrobiales</taxon>
        <taxon>Rhizobiaceae</taxon>
        <taxon>Mycoplana</taxon>
    </lineage>
</organism>
<feature type="transmembrane region" description="Helical" evidence="1">
    <location>
        <begin position="30"/>
        <end position="47"/>
    </location>
</feature>
<keyword evidence="1" id="KW-0812">Transmembrane</keyword>
<evidence type="ECO:0000313" key="2">
    <source>
        <dbReference type="EMBL" id="NVP57772.1"/>
    </source>
</evidence>
<comment type="caution">
    <text evidence="2">The sequence shown here is derived from an EMBL/GenBank/DDBJ whole genome shotgun (WGS) entry which is preliminary data.</text>
</comment>
<gene>
    <name evidence="2" type="ORF">HV823_21195</name>
</gene>
<sequence length="279" mass="31271">MGRFKFYLGIGAAVAAASVVKSFFGISDLWMTIGVIAAIGAIALMHIESRLDTVEARVVHTDYSGVLALLEGPRHVPQHRQPESLAGGGAISSWIRPEHEVLFHDFRWFAALLNKHLADPWAIEELPSTDARGYDAPDIGRTYAVWYNSCEVGSFQVTLGAGMLLARQKSTGERSARVELNLHYLRFIPYVHARGLLYELALMVGSFDRARDDEWRSKAQIRAADALSGHLWEAVRRPDQAPHFEFVVEGSYDLLRDQNDHWTKHGYDPMADGGDRKRD</sequence>
<dbReference type="RefSeq" id="WP_176951715.1">
    <property type="nucleotide sequence ID" value="NZ_JABXYK010000016.1"/>
</dbReference>